<keyword evidence="3" id="KW-1185">Reference proteome</keyword>
<feature type="transmembrane region" description="Helical" evidence="1">
    <location>
        <begin position="6"/>
        <end position="23"/>
    </location>
</feature>
<dbReference type="CDD" id="cd10924">
    <property type="entry name" value="CE4_COG4878"/>
    <property type="match status" value="1"/>
</dbReference>
<proteinExistence type="predicted"/>
<keyword evidence="1" id="KW-0472">Membrane</keyword>
<dbReference type="InterPro" id="IPR029062">
    <property type="entry name" value="Class_I_gatase-like"/>
</dbReference>
<evidence type="ECO:0000313" key="2">
    <source>
        <dbReference type="EMBL" id="MET3576619.1"/>
    </source>
</evidence>
<evidence type="ECO:0000313" key="3">
    <source>
        <dbReference type="Proteomes" id="UP001549099"/>
    </source>
</evidence>
<sequence>MKKYALVWIGLLLIMTIGSILFFRSEIFLASMAPVSDEDGQEVAILSTEYEGTGNTLRLYVVEGEDRMAEDFAGQLDYAARYSRIKLERASPGEIAGIEPDPYTGLLVSGTAINELDVPAIRRFAELGGRVFIANSFYFSKEWEELLGVETRGGYESFKGMTFNRELFPGYPDFPADTEAFTHSSIQVNLKDTADVWIEAEGNPVFWMNPVGEGKVGMWNSAILTGKMSRGLMIQSLSVLFPAFVSSQAGTEVVYIDDFPAPVPAGTLEGTNLLDQTVSVRDFYKHYWWPDIEAMMDKYGIKLTSGSIITYEDEVNGPFKNMEDSIRQPYVYYGRSLLRQGGEIGYHGYNHQPLVLKNTHVDPQLGYNYWPDENSMRRAVRELKGNVETFFPKQTIETYVPPSNIIDETGIRVLAEELPELRTIASLYIGSSQNGSLIQEFEYDGTYENVFHYPRVTSGYSLSLTDQFQMADVMAHVGIVSHFVHPDDVLDDYRSDGRTWKELSGDYEDLLKNVRTWYPQLKSVTQKEATAAMKAYLQSDVEATFSDGMISIACKGVPETASLLIRLEDGKGLKTGEFEEAEVLEAAEGLYSVRMKKPAAELEILEVER</sequence>
<dbReference type="InterPro" id="IPR018695">
    <property type="entry name" value="DUF2194"/>
</dbReference>
<comment type="caution">
    <text evidence="2">The sequence shown here is derived from an EMBL/GenBank/DDBJ whole genome shotgun (WGS) entry which is preliminary data.</text>
</comment>
<dbReference type="Pfam" id="PF09960">
    <property type="entry name" value="DUF2194"/>
    <property type="match status" value="1"/>
</dbReference>
<dbReference type="EMBL" id="JBEPLW010000028">
    <property type="protein sequence ID" value="MET3576619.1"/>
    <property type="molecule type" value="Genomic_DNA"/>
</dbReference>
<evidence type="ECO:0000256" key="1">
    <source>
        <dbReference type="SAM" id="Phobius"/>
    </source>
</evidence>
<dbReference type="SUPFAM" id="SSF88713">
    <property type="entry name" value="Glycoside hydrolase/deacetylase"/>
    <property type="match status" value="1"/>
</dbReference>
<accession>A0ABV2GE95</accession>
<dbReference type="Proteomes" id="UP001549099">
    <property type="component" value="Unassembled WGS sequence"/>
</dbReference>
<protein>
    <recommendedName>
        <fullName evidence="4">DUF2194 domain-containing protein</fullName>
    </recommendedName>
</protein>
<dbReference type="SUPFAM" id="SSF52317">
    <property type="entry name" value="Class I glutamine amidotransferase-like"/>
    <property type="match status" value="1"/>
</dbReference>
<gene>
    <name evidence="2" type="ORF">ABID49_002548</name>
</gene>
<evidence type="ECO:0008006" key="4">
    <source>
        <dbReference type="Google" id="ProtNLM"/>
    </source>
</evidence>
<keyword evidence="1" id="KW-0812">Transmembrane</keyword>
<reference evidence="2 3" key="1">
    <citation type="submission" date="2024-06" db="EMBL/GenBank/DDBJ databases">
        <title>Genomic Encyclopedia of Type Strains, Phase IV (KMG-IV): sequencing the most valuable type-strain genomes for metagenomic binning, comparative biology and taxonomic classification.</title>
        <authorList>
            <person name="Goeker M."/>
        </authorList>
    </citation>
    <scope>NUCLEOTIDE SEQUENCE [LARGE SCALE GENOMIC DNA]</scope>
    <source>
        <strain evidence="2 3">DSM 26128</strain>
    </source>
</reference>
<organism evidence="2 3">
    <name type="scientific">Bhargavaea ullalensis</name>
    <dbReference type="NCBI Taxonomy" id="1265685"/>
    <lineage>
        <taxon>Bacteria</taxon>
        <taxon>Bacillati</taxon>
        <taxon>Bacillota</taxon>
        <taxon>Bacilli</taxon>
        <taxon>Bacillales</taxon>
        <taxon>Caryophanaceae</taxon>
        <taxon>Bhargavaea</taxon>
    </lineage>
</organism>
<dbReference type="RefSeq" id="WP_376837232.1">
    <property type="nucleotide sequence ID" value="NZ_JBHLWY010000036.1"/>
</dbReference>
<name>A0ABV2GE95_9BACL</name>
<dbReference type="Gene3D" id="3.20.20.370">
    <property type="entry name" value="Glycoside hydrolase/deacetylase"/>
    <property type="match status" value="1"/>
</dbReference>
<dbReference type="InterPro" id="IPR011330">
    <property type="entry name" value="Glyco_hydro/deAcase_b/a-brl"/>
</dbReference>
<keyword evidence="1" id="KW-1133">Transmembrane helix</keyword>